<dbReference type="InterPro" id="IPR004341">
    <property type="entry name" value="CAT_RNA-bd_dom"/>
</dbReference>
<dbReference type="Pfam" id="PF00874">
    <property type="entry name" value="PRD"/>
    <property type="match status" value="2"/>
</dbReference>
<dbReference type="PANTHER" id="PTHR30185:SF15">
    <property type="entry name" value="CRYPTIC BETA-GLUCOSIDE BGL OPERON ANTITERMINATOR"/>
    <property type="match status" value="1"/>
</dbReference>
<dbReference type="SUPFAM" id="SSF63520">
    <property type="entry name" value="PTS-regulatory domain, PRD"/>
    <property type="match status" value="2"/>
</dbReference>
<dbReference type="Pfam" id="PF03123">
    <property type="entry name" value="CAT_RBD"/>
    <property type="match status" value="1"/>
</dbReference>
<dbReference type="InterPro" id="IPR050661">
    <property type="entry name" value="BglG_antiterminators"/>
</dbReference>
<gene>
    <name evidence="3" type="ORF">CBF32_02395</name>
</gene>
<feature type="domain" description="PRD" evidence="2">
    <location>
        <begin position="173"/>
        <end position="279"/>
    </location>
</feature>
<keyword evidence="4" id="KW-1185">Reference proteome</keyword>
<dbReference type="PROSITE" id="PS51372">
    <property type="entry name" value="PRD_2"/>
    <property type="match status" value="2"/>
</dbReference>
<keyword evidence="1" id="KW-0677">Repeat</keyword>
<accession>A0A430AB72</accession>
<dbReference type="RefSeq" id="WP_114288650.1">
    <property type="nucleotide sequence ID" value="NZ_CP081461.1"/>
</dbReference>
<reference evidence="3 4" key="1">
    <citation type="submission" date="2017-05" db="EMBL/GenBank/DDBJ databases">
        <title>Vagococcus spp. assemblies.</title>
        <authorList>
            <person name="Gulvik C.A."/>
        </authorList>
    </citation>
    <scope>NUCLEOTIDE SEQUENCE [LARGE SCALE GENOMIC DNA]</scope>
    <source>
        <strain evidence="3 4">NCFB 2497</strain>
    </source>
</reference>
<evidence type="ECO:0000313" key="3">
    <source>
        <dbReference type="EMBL" id="RSU04446.1"/>
    </source>
</evidence>
<dbReference type="InterPro" id="IPR036650">
    <property type="entry name" value="CAT_RNA-bd_dom_sf"/>
</dbReference>
<dbReference type="Proteomes" id="UP000288197">
    <property type="component" value="Unassembled WGS sequence"/>
</dbReference>
<dbReference type="InterPro" id="IPR011608">
    <property type="entry name" value="PRD"/>
</dbReference>
<name>A0A430AB72_9ENTE</name>
<dbReference type="SUPFAM" id="SSF50151">
    <property type="entry name" value="SacY-like RNA-binding domain"/>
    <property type="match status" value="1"/>
</dbReference>
<evidence type="ECO:0000256" key="1">
    <source>
        <dbReference type="ARBA" id="ARBA00022737"/>
    </source>
</evidence>
<dbReference type="InterPro" id="IPR036634">
    <property type="entry name" value="PRD_sf"/>
</dbReference>
<dbReference type="GO" id="GO:0003723">
    <property type="term" value="F:RNA binding"/>
    <property type="evidence" value="ECO:0007669"/>
    <property type="project" value="InterPro"/>
</dbReference>
<dbReference type="EMBL" id="NGJX01000002">
    <property type="protein sequence ID" value="RSU04446.1"/>
    <property type="molecule type" value="Genomic_DNA"/>
</dbReference>
<dbReference type="PANTHER" id="PTHR30185">
    <property type="entry name" value="CRYPTIC BETA-GLUCOSIDE BGL OPERON ANTITERMINATOR"/>
    <property type="match status" value="1"/>
</dbReference>
<dbReference type="Gene3D" id="1.10.1790.10">
    <property type="entry name" value="PRD domain"/>
    <property type="match status" value="2"/>
</dbReference>
<proteinExistence type="predicted"/>
<dbReference type="GeneID" id="63145202"/>
<sequence>MKVIKSLNNSLLLCLNEEGEEVILMGKGIGFQLKKGDIVPLNQVQKIFRLDTLSDTLKKDYMTLFEHVSDELIVSVKKIVDYANVKYDNQLNKNLFFTLVDHLNYAVERSRKGIELQNRLLLEIQRYYPKEYSIGEYGVELLNKNLQVNLSESEAANIAFHIVNASESQSNMEETVLSVKMLKDILGMIGYLFPDKKIDKESLFYQRFVTHIQFFIMRMIKNEKLENTDEFLLESVKEKFPKEYKVALKIRNYVEEELSIDVAEGELLYLTLHLSRIFS</sequence>
<dbReference type="GO" id="GO:0006355">
    <property type="term" value="P:regulation of DNA-templated transcription"/>
    <property type="evidence" value="ECO:0007669"/>
    <property type="project" value="InterPro"/>
</dbReference>
<organism evidence="3 4">
    <name type="scientific">Vagococcus fluvialis</name>
    <dbReference type="NCBI Taxonomy" id="2738"/>
    <lineage>
        <taxon>Bacteria</taxon>
        <taxon>Bacillati</taxon>
        <taxon>Bacillota</taxon>
        <taxon>Bacilli</taxon>
        <taxon>Lactobacillales</taxon>
        <taxon>Enterococcaceae</taxon>
        <taxon>Vagococcus</taxon>
    </lineage>
</organism>
<dbReference type="AlphaFoldDB" id="A0A430AB72"/>
<dbReference type="OrthoDB" id="9813552at2"/>
<feature type="domain" description="PRD" evidence="2">
    <location>
        <begin position="67"/>
        <end position="172"/>
    </location>
</feature>
<protein>
    <submittedName>
        <fullName evidence="3">Antitermination protein BlgG</fullName>
    </submittedName>
</protein>
<evidence type="ECO:0000259" key="2">
    <source>
        <dbReference type="PROSITE" id="PS51372"/>
    </source>
</evidence>
<dbReference type="SMART" id="SM01061">
    <property type="entry name" value="CAT_RBD"/>
    <property type="match status" value="1"/>
</dbReference>
<comment type="caution">
    <text evidence="3">The sequence shown here is derived from an EMBL/GenBank/DDBJ whole genome shotgun (WGS) entry which is preliminary data.</text>
</comment>
<evidence type="ECO:0000313" key="4">
    <source>
        <dbReference type="Proteomes" id="UP000288197"/>
    </source>
</evidence>
<dbReference type="Gene3D" id="2.30.24.10">
    <property type="entry name" value="CAT RNA-binding domain"/>
    <property type="match status" value="1"/>
</dbReference>